<accession>A0ACA9SGW1</accession>
<dbReference type="Proteomes" id="UP000789920">
    <property type="component" value="Unassembled WGS sequence"/>
</dbReference>
<organism evidence="1 2">
    <name type="scientific">Racocetra persica</name>
    <dbReference type="NCBI Taxonomy" id="160502"/>
    <lineage>
        <taxon>Eukaryota</taxon>
        <taxon>Fungi</taxon>
        <taxon>Fungi incertae sedis</taxon>
        <taxon>Mucoromycota</taxon>
        <taxon>Glomeromycotina</taxon>
        <taxon>Glomeromycetes</taxon>
        <taxon>Diversisporales</taxon>
        <taxon>Gigasporaceae</taxon>
        <taxon>Racocetra</taxon>
    </lineage>
</organism>
<reference evidence="1" key="1">
    <citation type="submission" date="2021-06" db="EMBL/GenBank/DDBJ databases">
        <authorList>
            <person name="Kallberg Y."/>
            <person name="Tangrot J."/>
            <person name="Rosling A."/>
        </authorList>
    </citation>
    <scope>NUCLEOTIDE SEQUENCE</scope>
    <source>
        <strain evidence="1">MA461A</strain>
    </source>
</reference>
<evidence type="ECO:0000313" key="1">
    <source>
        <dbReference type="EMBL" id="CAG8836406.1"/>
    </source>
</evidence>
<proteinExistence type="predicted"/>
<protein>
    <submittedName>
        <fullName evidence="1">34253_t:CDS:1</fullName>
    </submittedName>
</protein>
<dbReference type="EMBL" id="CAJVQC010114635">
    <property type="protein sequence ID" value="CAG8836406.1"/>
    <property type="molecule type" value="Genomic_DNA"/>
</dbReference>
<gene>
    <name evidence="1" type="ORF">RPERSI_LOCUS29916</name>
</gene>
<feature type="non-terminal residue" evidence="1">
    <location>
        <position position="1"/>
    </location>
</feature>
<evidence type="ECO:0000313" key="2">
    <source>
        <dbReference type="Proteomes" id="UP000789920"/>
    </source>
</evidence>
<feature type="non-terminal residue" evidence="1">
    <location>
        <position position="42"/>
    </location>
</feature>
<keyword evidence="2" id="KW-1185">Reference proteome</keyword>
<comment type="caution">
    <text evidence="1">The sequence shown here is derived from an EMBL/GenBank/DDBJ whole genome shotgun (WGS) entry which is preliminary data.</text>
</comment>
<sequence length="42" mass="5003">QEIFAKLIELDELLAEETSRVFVKICTLPDTKPEDWDIKRIR</sequence>
<name>A0ACA9SGW1_9GLOM</name>